<evidence type="ECO:0000313" key="9">
    <source>
        <dbReference type="EMBL" id="CAH0369896.1"/>
    </source>
</evidence>
<keyword evidence="3 5" id="KW-0863">Zinc-finger</keyword>
<dbReference type="SUPFAM" id="SSF51045">
    <property type="entry name" value="WW domain"/>
    <property type="match status" value="1"/>
</dbReference>
<feature type="compositionally biased region" description="Polar residues" evidence="6">
    <location>
        <begin position="35"/>
        <end position="51"/>
    </location>
</feature>
<dbReference type="GO" id="GO:0043484">
    <property type="term" value="P:regulation of RNA splicing"/>
    <property type="evidence" value="ECO:0007669"/>
    <property type="project" value="TreeGrafter"/>
</dbReference>
<evidence type="ECO:0000259" key="7">
    <source>
        <dbReference type="PROSITE" id="PS50020"/>
    </source>
</evidence>
<feature type="domain" description="C3H1-type" evidence="8">
    <location>
        <begin position="96"/>
        <end position="123"/>
    </location>
</feature>
<evidence type="ECO:0000256" key="2">
    <source>
        <dbReference type="ARBA" id="ARBA00022737"/>
    </source>
</evidence>
<dbReference type="CDD" id="cd00201">
    <property type="entry name" value="WW"/>
    <property type="match status" value="1"/>
</dbReference>
<dbReference type="InterPro" id="IPR036020">
    <property type="entry name" value="WW_dom_sf"/>
</dbReference>
<feature type="region of interest" description="Disordered" evidence="6">
    <location>
        <begin position="157"/>
        <end position="279"/>
    </location>
</feature>
<organism evidence="9 10">
    <name type="scientific">Pelagomonas calceolata</name>
    <dbReference type="NCBI Taxonomy" id="35677"/>
    <lineage>
        <taxon>Eukaryota</taxon>
        <taxon>Sar</taxon>
        <taxon>Stramenopiles</taxon>
        <taxon>Ochrophyta</taxon>
        <taxon>Pelagophyceae</taxon>
        <taxon>Pelagomonadales</taxon>
        <taxon>Pelagomonadaceae</taxon>
        <taxon>Pelagomonas</taxon>
    </lineage>
</organism>
<dbReference type="OrthoDB" id="197939at2759"/>
<dbReference type="Pfam" id="PF00397">
    <property type="entry name" value="WW"/>
    <property type="match status" value="1"/>
</dbReference>
<dbReference type="PANTHER" id="PTHR12675">
    <property type="entry name" value="MUSCLEBLIND-LIKE PROTEIN"/>
    <property type="match status" value="1"/>
</dbReference>
<dbReference type="PANTHER" id="PTHR12675:SF12">
    <property type="entry name" value="PROTEIN MUSCLEBLIND"/>
    <property type="match status" value="1"/>
</dbReference>
<feature type="domain" description="WW" evidence="7">
    <location>
        <begin position="19"/>
        <end position="49"/>
    </location>
</feature>
<dbReference type="PROSITE" id="PS50020">
    <property type="entry name" value="WW_DOMAIN_2"/>
    <property type="match status" value="1"/>
</dbReference>
<evidence type="ECO:0000256" key="5">
    <source>
        <dbReference type="PROSITE-ProRule" id="PRU00723"/>
    </source>
</evidence>
<dbReference type="Gene3D" id="2.20.70.10">
    <property type="match status" value="1"/>
</dbReference>
<dbReference type="PROSITE" id="PS50103">
    <property type="entry name" value="ZF_C3H1"/>
    <property type="match status" value="2"/>
</dbReference>
<dbReference type="SMART" id="SM00356">
    <property type="entry name" value="ZnF_C3H1"/>
    <property type="match status" value="2"/>
</dbReference>
<dbReference type="InterPro" id="IPR000571">
    <property type="entry name" value="Znf_CCCH"/>
</dbReference>
<evidence type="ECO:0000313" key="10">
    <source>
        <dbReference type="Proteomes" id="UP000789595"/>
    </source>
</evidence>
<reference evidence="9" key="1">
    <citation type="submission" date="2021-11" db="EMBL/GenBank/DDBJ databases">
        <authorList>
            <consortium name="Genoscope - CEA"/>
            <person name="William W."/>
        </authorList>
    </citation>
    <scope>NUCLEOTIDE SEQUENCE</scope>
</reference>
<gene>
    <name evidence="9" type="ORF">PECAL_2P30400</name>
</gene>
<evidence type="ECO:0000256" key="3">
    <source>
        <dbReference type="ARBA" id="ARBA00022771"/>
    </source>
</evidence>
<feature type="compositionally biased region" description="Gly residues" evidence="6">
    <location>
        <begin position="178"/>
        <end position="222"/>
    </location>
</feature>
<dbReference type="Pfam" id="PF00642">
    <property type="entry name" value="zf-CCCH"/>
    <property type="match status" value="2"/>
</dbReference>
<dbReference type="GO" id="GO:0003723">
    <property type="term" value="F:RNA binding"/>
    <property type="evidence" value="ECO:0007669"/>
    <property type="project" value="TreeGrafter"/>
</dbReference>
<feature type="region of interest" description="Disordered" evidence="6">
    <location>
        <begin position="32"/>
        <end position="51"/>
    </location>
</feature>
<keyword evidence="10" id="KW-1185">Reference proteome</keyword>
<dbReference type="GO" id="GO:0008270">
    <property type="term" value="F:zinc ion binding"/>
    <property type="evidence" value="ECO:0007669"/>
    <property type="project" value="UniProtKB-KW"/>
</dbReference>
<keyword evidence="2" id="KW-0677">Repeat</keyword>
<dbReference type="AlphaFoldDB" id="A0A8J2X0Y9"/>
<feature type="zinc finger region" description="C3H1-type" evidence="5">
    <location>
        <begin position="133"/>
        <end position="160"/>
    </location>
</feature>
<proteinExistence type="predicted"/>
<feature type="compositionally biased region" description="Basic and acidic residues" evidence="6">
    <location>
        <begin position="253"/>
        <end position="279"/>
    </location>
</feature>
<keyword evidence="1 5" id="KW-0479">Metal-binding</keyword>
<sequence>MHRAPGFRGFTEIAWRPDPPWEAKMDPASGRPFYHNTQTGETTWTAPTSNQNVGVTMDGTGGDASKLQIPMPDKEKEPERYAAWENLMGHLKSGGNKGDGMCGDFQRGNCTRGANCKFSHGDIPTRGTQATDSKGVNMCNDFLKGDCFRGARCKFSHGDDPKNQTIGTGLNPQEAYGPRGGGGPGGGYGGGYQGGYGGGRGGYGGGYGGPGGPPRGGYGGGYPRDSRDDYRDRRDRGSDDRRRRSRSRSRGRRRDDRSRSRGRRRDDRDRDRDRSGGQR</sequence>
<protein>
    <submittedName>
        <fullName evidence="9">Uncharacterized protein</fullName>
    </submittedName>
</protein>
<feature type="domain" description="C3H1-type" evidence="8">
    <location>
        <begin position="133"/>
        <end position="160"/>
    </location>
</feature>
<keyword evidence="4 5" id="KW-0862">Zinc</keyword>
<feature type="compositionally biased region" description="Basic residues" evidence="6">
    <location>
        <begin position="243"/>
        <end position="252"/>
    </location>
</feature>
<dbReference type="InterPro" id="IPR036855">
    <property type="entry name" value="Znf_CCCH_sf"/>
</dbReference>
<dbReference type="EMBL" id="CAKKNE010000002">
    <property type="protein sequence ID" value="CAH0369896.1"/>
    <property type="molecule type" value="Genomic_DNA"/>
</dbReference>
<comment type="caution">
    <text evidence="9">The sequence shown here is derived from an EMBL/GenBank/DDBJ whole genome shotgun (WGS) entry which is preliminary data.</text>
</comment>
<dbReference type="InterPro" id="IPR001202">
    <property type="entry name" value="WW_dom"/>
</dbReference>
<evidence type="ECO:0000259" key="8">
    <source>
        <dbReference type="PROSITE" id="PS50103"/>
    </source>
</evidence>
<evidence type="ECO:0000256" key="1">
    <source>
        <dbReference type="ARBA" id="ARBA00022723"/>
    </source>
</evidence>
<accession>A0A8J2X0Y9</accession>
<feature type="compositionally biased region" description="Basic and acidic residues" evidence="6">
    <location>
        <begin position="224"/>
        <end position="242"/>
    </location>
</feature>
<evidence type="ECO:0000256" key="6">
    <source>
        <dbReference type="SAM" id="MobiDB-lite"/>
    </source>
</evidence>
<dbReference type="SMART" id="SM00456">
    <property type="entry name" value="WW"/>
    <property type="match status" value="1"/>
</dbReference>
<dbReference type="Gene3D" id="4.10.1000.10">
    <property type="entry name" value="Zinc finger, CCCH-type"/>
    <property type="match status" value="2"/>
</dbReference>
<name>A0A8J2X0Y9_9STRA</name>
<evidence type="ECO:0000256" key="4">
    <source>
        <dbReference type="ARBA" id="ARBA00022833"/>
    </source>
</evidence>
<dbReference type="Proteomes" id="UP000789595">
    <property type="component" value="Unassembled WGS sequence"/>
</dbReference>
<dbReference type="SUPFAM" id="SSF90229">
    <property type="entry name" value="CCCH zinc finger"/>
    <property type="match status" value="2"/>
</dbReference>
<feature type="zinc finger region" description="C3H1-type" evidence="5">
    <location>
        <begin position="96"/>
        <end position="123"/>
    </location>
</feature>